<sequence length="250" mass="28429">MLLEKKLSKSSPIPLYQQLVQLIEDEINNDFLHDGDVLPTEKELCHAFEISRLTVREAINVLKQKKLIETKRGIGNFVTKTTTVNRDLLGVHNFDLQIEASGHKNKVTLMEFDKDYHSSVIAHKLGLSAEASLLKVQRLRSVDDTPLFIEDIYLSSEQFPALTEEDFYSTKFLSKKLRESYGVVIGEIALELEPVLLTQQQADTLHVNVLPAAGLMNERISYDANLKPVVLSQWLFSQSRCKHVLKIKVK</sequence>
<accession>A0A7Y4LCA3</accession>
<proteinExistence type="predicted"/>
<dbReference type="InterPro" id="IPR036390">
    <property type="entry name" value="WH_DNA-bd_sf"/>
</dbReference>
<dbReference type="InterPro" id="IPR000524">
    <property type="entry name" value="Tscrpt_reg_HTH_GntR"/>
</dbReference>
<dbReference type="SMART" id="SM00345">
    <property type="entry name" value="HTH_GNTR"/>
    <property type="match status" value="1"/>
</dbReference>
<dbReference type="InterPro" id="IPR050679">
    <property type="entry name" value="Bact_HTH_transcr_reg"/>
</dbReference>
<evidence type="ECO:0000256" key="3">
    <source>
        <dbReference type="ARBA" id="ARBA00023163"/>
    </source>
</evidence>
<dbReference type="InterPro" id="IPR036388">
    <property type="entry name" value="WH-like_DNA-bd_sf"/>
</dbReference>
<dbReference type="GO" id="GO:0045892">
    <property type="term" value="P:negative regulation of DNA-templated transcription"/>
    <property type="evidence" value="ECO:0007669"/>
    <property type="project" value="TreeGrafter"/>
</dbReference>
<keyword evidence="1" id="KW-0805">Transcription regulation</keyword>
<dbReference type="Pfam" id="PF07702">
    <property type="entry name" value="UTRA"/>
    <property type="match status" value="1"/>
</dbReference>
<dbReference type="SUPFAM" id="SSF46785">
    <property type="entry name" value="Winged helix' DNA-binding domain"/>
    <property type="match status" value="1"/>
</dbReference>
<name>A0A7Y4LCA3_9BURK</name>
<dbReference type="GO" id="GO:0003677">
    <property type="term" value="F:DNA binding"/>
    <property type="evidence" value="ECO:0007669"/>
    <property type="project" value="UniProtKB-KW"/>
</dbReference>
<dbReference type="AlphaFoldDB" id="A0A7Y4LCA3"/>
<reference evidence="5 6" key="1">
    <citation type="submission" date="2020-05" db="EMBL/GenBank/DDBJ databases">
        <authorList>
            <person name="Niu N."/>
        </authorList>
    </citation>
    <scope>NUCLEOTIDE SEQUENCE [LARGE SCALE GENOMIC DNA]</scope>
    <source>
        <strain evidence="5 6">LMG10982</strain>
    </source>
</reference>
<dbReference type="InterPro" id="IPR011663">
    <property type="entry name" value="UTRA"/>
</dbReference>
<dbReference type="SMART" id="SM00866">
    <property type="entry name" value="UTRA"/>
    <property type="match status" value="1"/>
</dbReference>
<evidence type="ECO:0000313" key="5">
    <source>
        <dbReference type="EMBL" id="NOL49896.1"/>
    </source>
</evidence>
<dbReference type="CDD" id="cd07377">
    <property type="entry name" value="WHTH_GntR"/>
    <property type="match status" value="1"/>
</dbReference>
<dbReference type="Gene3D" id="3.40.1410.10">
    <property type="entry name" value="Chorismate lyase-like"/>
    <property type="match status" value="1"/>
</dbReference>
<organism evidence="5 6">
    <name type="scientific">Pelistega europaea</name>
    <dbReference type="NCBI Taxonomy" id="106147"/>
    <lineage>
        <taxon>Bacteria</taxon>
        <taxon>Pseudomonadati</taxon>
        <taxon>Pseudomonadota</taxon>
        <taxon>Betaproteobacteria</taxon>
        <taxon>Burkholderiales</taxon>
        <taxon>Alcaligenaceae</taxon>
        <taxon>Pelistega</taxon>
    </lineage>
</organism>
<evidence type="ECO:0000256" key="2">
    <source>
        <dbReference type="ARBA" id="ARBA00023125"/>
    </source>
</evidence>
<comment type="caution">
    <text evidence="5">The sequence shown here is derived from an EMBL/GenBank/DDBJ whole genome shotgun (WGS) entry which is preliminary data.</text>
</comment>
<dbReference type="PRINTS" id="PR00035">
    <property type="entry name" value="HTHGNTR"/>
</dbReference>
<dbReference type="PANTHER" id="PTHR44846:SF1">
    <property type="entry name" value="MANNOSYL-D-GLYCERATE TRANSPORT_METABOLISM SYSTEM REPRESSOR MNGR-RELATED"/>
    <property type="match status" value="1"/>
</dbReference>
<dbReference type="PANTHER" id="PTHR44846">
    <property type="entry name" value="MANNOSYL-D-GLYCERATE TRANSPORT/METABOLISM SYSTEM REPRESSOR MNGR-RELATED"/>
    <property type="match status" value="1"/>
</dbReference>
<dbReference type="Gene3D" id="1.10.10.10">
    <property type="entry name" value="Winged helix-like DNA-binding domain superfamily/Winged helix DNA-binding domain"/>
    <property type="match status" value="1"/>
</dbReference>
<dbReference type="GO" id="GO:0003700">
    <property type="term" value="F:DNA-binding transcription factor activity"/>
    <property type="evidence" value="ECO:0007669"/>
    <property type="project" value="InterPro"/>
</dbReference>
<dbReference type="EMBL" id="JABGBO010000007">
    <property type="protein sequence ID" value="NOL49896.1"/>
    <property type="molecule type" value="Genomic_DNA"/>
</dbReference>
<dbReference type="SUPFAM" id="SSF64288">
    <property type="entry name" value="Chorismate lyase-like"/>
    <property type="match status" value="1"/>
</dbReference>
<keyword evidence="2" id="KW-0238">DNA-binding</keyword>
<dbReference type="Pfam" id="PF00392">
    <property type="entry name" value="GntR"/>
    <property type="match status" value="1"/>
</dbReference>
<feature type="domain" description="HTH gntR-type" evidence="4">
    <location>
        <begin position="13"/>
        <end position="81"/>
    </location>
</feature>
<gene>
    <name evidence="5" type="ORF">HKX40_07080</name>
</gene>
<protein>
    <submittedName>
        <fullName evidence="5">GntR family transcriptional regulator</fullName>
    </submittedName>
</protein>
<dbReference type="PROSITE" id="PS50949">
    <property type="entry name" value="HTH_GNTR"/>
    <property type="match status" value="1"/>
</dbReference>
<evidence type="ECO:0000313" key="6">
    <source>
        <dbReference type="Proteomes" id="UP000541421"/>
    </source>
</evidence>
<dbReference type="Proteomes" id="UP000541421">
    <property type="component" value="Unassembled WGS sequence"/>
</dbReference>
<evidence type="ECO:0000256" key="1">
    <source>
        <dbReference type="ARBA" id="ARBA00023015"/>
    </source>
</evidence>
<evidence type="ECO:0000259" key="4">
    <source>
        <dbReference type="PROSITE" id="PS50949"/>
    </source>
</evidence>
<dbReference type="RefSeq" id="WP_171588880.1">
    <property type="nucleotide sequence ID" value="NZ_JABGBO010000007.1"/>
</dbReference>
<keyword evidence="3" id="KW-0804">Transcription</keyword>
<dbReference type="InterPro" id="IPR028978">
    <property type="entry name" value="Chorismate_lyase_/UTRA_dom_sf"/>
</dbReference>
<keyword evidence="6" id="KW-1185">Reference proteome</keyword>